<dbReference type="AlphaFoldDB" id="K6X1N3"/>
<keyword evidence="1" id="KW-1133">Transmembrane helix</keyword>
<keyword evidence="3" id="KW-1185">Reference proteome</keyword>
<evidence type="ECO:0000256" key="1">
    <source>
        <dbReference type="SAM" id="Phobius"/>
    </source>
</evidence>
<keyword evidence="1" id="KW-0812">Transmembrane</keyword>
<proteinExistence type="predicted"/>
<dbReference type="EMBL" id="BAHC01000187">
    <property type="protein sequence ID" value="GAB92709.1"/>
    <property type="molecule type" value="Genomic_DNA"/>
</dbReference>
<keyword evidence="1" id="KW-0472">Membrane</keyword>
<organism evidence="2 3">
    <name type="scientific">Gordonia rhizosphera NBRC 16068</name>
    <dbReference type="NCBI Taxonomy" id="1108045"/>
    <lineage>
        <taxon>Bacteria</taxon>
        <taxon>Bacillati</taxon>
        <taxon>Actinomycetota</taxon>
        <taxon>Actinomycetes</taxon>
        <taxon>Mycobacteriales</taxon>
        <taxon>Gordoniaceae</taxon>
        <taxon>Gordonia</taxon>
    </lineage>
</organism>
<feature type="transmembrane region" description="Helical" evidence="1">
    <location>
        <begin position="48"/>
        <end position="67"/>
    </location>
</feature>
<evidence type="ECO:0000313" key="3">
    <source>
        <dbReference type="Proteomes" id="UP000008363"/>
    </source>
</evidence>
<comment type="caution">
    <text evidence="2">The sequence shown here is derived from an EMBL/GenBank/DDBJ whole genome shotgun (WGS) entry which is preliminary data.</text>
</comment>
<evidence type="ECO:0000313" key="2">
    <source>
        <dbReference type="EMBL" id="GAB92709.1"/>
    </source>
</evidence>
<sequence>ADVAAEHIGRSLAEATAVADRLPEQAAALATQILHGAQEAFIEPMRQAYIILGGILMATSLVLIWLAPRRVIPESSDESD</sequence>
<feature type="non-terminal residue" evidence="2">
    <location>
        <position position="1"/>
    </location>
</feature>
<accession>K6X1N3</accession>
<reference evidence="2 3" key="1">
    <citation type="submission" date="2012-08" db="EMBL/GenBank/DDBJ databases">
        <title>Whole genome shotgun sequence of Gordonia rhizosphera NBRC 16068.</title>
        <authorList>
            <person name="Takarada H."/>
            <person name="Isaki S."/>
            <person name="Hosoyama A."/>
            <person name="Tsuchikane K."/>
            <person name="Katsumata H."/>
            <person name="Baba S."/>
            <person name="Ohji S."/>
            <person name="Yamazaki S."/>
            <person name="Fujita N."/>
        </authorList>
    </citation>
    <scope>NUCLEOTIDE SEQUENCE [LARGE SCALE GENOMIC DNA]</scope>
    <source>
        <strain evidence="2 3">NBRC 16068</strain>
    </source>
</reference>
<protein>
    <recommendedName>
        <fullName evidence="4">Drug resistance transporter</fullName>
    </recommendedName>
</protein>
<gene>
    <name evidence="2" type="ORF">GORHZ_187_00180</name>
</gene>
<dbReference type="Proteomes" id="UP000008363">
    <property type="component" value="Unassembled WGS sequence"/>
</dbReference>
<evidence type="ECO:0008006" key="4">
    <source>
        <dbReference type="Google" id="ProtNLM"/>
    </source>
</evidence>
<dbReference type="eggNOG" id="COG0477">
    <property type="taxonomic scope" value="Bacteria"/>
</dbReference>
<name>K6X1N3_9ACTN</name>